<dbReference type="Proteomes" id="UP001519289">
    <property type="component" value="Unassembled WGS sequence"/>
</dbReference>
<evidence type="ECO:0000313" key="2">
    <source>
        <dbReference type="EMBL" id="MBP2018290.1"/>
    </source>
</evidence>
<protein>
    <submittedName>
        <fullName evidence="2">Ester cyclase</fullName>
    </submittedName>
</protein>
<accession>A0ABS4JRY9</accession>
<comment type="caution">
    <text evidence="2">The sequence shown here is derived from an EMBL/GenBank/DDBJ whole genome shotgun (WGS) entry which is preliminary data.</text>
</comment>
<dbReference type="Pfam" id="PF12680">
    <property type="entry name" value="SnoaL_2"/>
    <property type="match status" value="1"/>
</dbReference>
<feature type="domain" description="SnoaL-like" evidence="1">
    <location>
        <begin position="16"/>
        <end position="109"/>
    </location>
</feature>
<keyword evidence="3" id="KW-1185">Reference proteome</keyword>
<gene>
    <name evidence="2" type="ORF">J2Z79_001691</name>
</gene>
<dbReference type="RefSeq" id="WP_209466420.1">
    <property type="nucleotide sequence ID" value="NZ_JAGGLG010000011.1"/>
</dbReference>
<dbReference type="EMBL" id="JAGGLG010000011">
    <property type="protein sequence ID" value="MBP2018290.1"/>
    <property type="molecule type" value="Genomic_DNA"/>
</dbReference>
<dbReference type="Gene3D" id="3.10.450.50">
    <property type="match status" value="1"/>
</dbReference>
<reference evidence="2 3" key="1">
    <citation type="submission" date="2021-03" db="EMBL/GenBank/DDBJ databases">
        <title>Genomic Encyclopedia of Type Strains, Phase IV (KMG-IV): sequencing the most valuable type-strain genomes for metagenomic binning, comparative biology and taxonomic classification.</title>
        <authorList>
            <person name="Goeker M."/>
        </authorList>
    </citation>
    <scope>NUCLEOTIDE SEQUENCE [LARGE SCALE GENOMIC DNA]</scope>
    <source>
        <strain evidence="2 3">DSM 27138</strain>
    </source>
</reference>
<dbReference type="InterPro" id="IPR032710">
    <property type="entry name" value="NTF2-like_dom_sf"/>
</dbReference>
<evidence type="ECO:0000313" key="3">
    <source>
        <dbReference type="Proteomes" id="UP001519289"/>
    </source>
</evidence>
<dbReference type="InterPro" id="IPR037401">
    <property type="entry name" value="SnoaL-like"/>
</dbReference>
<dbReference type="SUPFAM" id="SSF54427">
    <property type="entry name" value="NTF2-like"/>
    <property type="match status" value="1"/>
</dbReference>
<organism evidence="2 3">
    <name type="scientific">Symbiobacterium terraclitae</name>
    <dbReference type="NCBI Taxonomy" id="557451"/>
    <lineage>
        <taxon>Bacteria</taxon>
        <taxon>Bacillati</taxon>
        <taxon>Bacillota</taxon>
        <taxon>Clostridia</taxon>
        <taxon>Eubacteriales</taxon>
        <taxon>Symbiobacteriaceae</taxon>
        <taxon>Symbiobacterium</taxon>
    </lineage>
</organism>
<sequence>MAQTVMTERERIEQAVTRFFHMCNTHCPGNLAPLMTADVELAAEREARGQEDVHSYFVWLWQTYPDLTFRVEHVIVDGTAAAAEVTSEAKGLRLPRCVVFNFRDGLIRRIKWY</sequence>
<evidence type="ECO:0000259" key="1">
    <source>
        <dbReference type="Pfam" id="PF12680"/>
    </source>
</evidence>
<proteinExistence type="predicted"/>
<name>A0ABS4JRY9_9FIRM</name>